<evidence type="ECO:0000313" key="3">
    <source>
        <dbReference type="Proteomes" id="UP001163714"/>
    </source>
</evidence>
<gene>
    <name evidence="2" type="ORF">OHT75_13545</name>
</gene>
<evidence type="ECO:0008006" key="4">
    <source>
        <dbReference type="Google" id="ProtNLM"/>
    </source>
</evidence>
<proteinExistence type="predicted"/>
<sequence length="48" mass="5600">MSPHMFSESVNYWMPLVAVGFAFVVCFGMITIFILKQKQEERKVTETK</sequence>
<keyword evidence="1" id="KW-0472">Membrane</keyword>
<keyword evidence="3" id="KW-1185">Reference proteome</keyword>
<protein>
    <recommendedName>
        <fullName evidence="4">DUF3149 domain-containing protein</fullName>
    </recommendedName>
</protein>
<dbReference type="Proteomes" id="UP001163714">
    <property type="component" value="Unassembled WGS sequence"/>
</dbReference>
<dbReference type="RefSeq" id="WP_264727458.1">
    <property type="nucleotide sequence ID" value="NZ_JAPDMX010000028.1"/>
</dbReference>
<comment type="caution">
    <text evidence="2">The sequence shown here is derived from an EMBL/GenBank/DDBJ whole genome shotgun (WGS) entry which is preliminary data.</text>
</comment>
<accession>A0ABT3IBR6</accession>
<organism evidence="2 3">
    <name type="scientific">Shewanella subflava</name>
    <dbReference type="NCBI Taxonomy" id="2986476"/>
    <lineage>
        <taxon>Bacteria</taxon>
        <taxon>Pseudomonadati</taxon>
        <taxon>Pseudomonadota</taxon>
        <taxon>Gammaproteobacteria</taxon>
        <taxon>Alteromonadales</taxon>
        <taxon>Shewanellaceae</taxon>
        <taxon>Shewanella</taxon>
    </lineage>
</organism>
<name>A0ABT3IBR6_9GAMM</name>
<feature type="transmembrane region" description="Helical" evidence="1">
    <location>
        <begin position="12"/>
        <end position="35"/>
    </location>
</feature>
<evidence type="ECO:0000313" key="2">
    <source>
        <dbReference type="EMBL" id="MCW3173505.1"/>
    </source>
</evidence>
<reference evidence="2" key="1">
    <citation type="submission" date="2022-10" db="EMBL/GenBank/DDBJ databases">
        <title>Shewanella flava sp. nov, isolated from the estuary of the Fenhe River into the Yellow River.</title>
        <authorList>
            <person name="Li Y."/>
        </authorList>
    </citation>
    <scope>NUCLEOTIDE SEQUENCE</scope>
    <source>
        <strain evidence="2">FYR11-62</strain>
    </source>
</reference>
<evidence type="ECO:0000256" key="1">
    <source>
        <dbReference type="SAM" id="Phobius"/>
    </source>
</evidence>
<dbReference type="EMBL" id="JAPDMX010000028">
    <property type="protein sequence ID" value="MCW3173505.1"/>
    <property type="molecule type" value="Genomic_DNA"/>
</dbReference>
<keyword evidence="1" id="KW-0812">Transmembrane</keyword>
<keyword evidence="1" id="KW-1133">Transmembrane helix</keyword>